<organism evidence="2 3">
    <name type="scientific">Echinicola jeungdonensis</name>
    <dbReference type="NCBI Taxonomy" id="709343"/>
    <lineage>
        <taxon>Bacteria</taxon>
        <taxon>Pseudomonadati</taxon>
        <taxon>Bacteroidota</taxon>
        <taxon>Cytophagia</taxon>
        <taxon>Cytophagales</taxon>
        <taxon>Cyclobacteriaceae</taxon>
        <taxon>Echinicola</taxon>
    </lineage>
</organism>
<evidence type="ECO:0000313" key="2">
    <source>
        <dbReference type="EMBL" id="MFB9212287.1"/>
    </source>
</evidence>
<protein>
    <submittedName>
        <fullName evidence="2">PD-(D/E)XK nuclease family protein</fullName>
    </submittedName>
</protein>
<dbReference type="Proteomes" id="UP001589654">
    <property type="component" value="Unassembled WGS sequence"/>
</dbReference>
<comment type="caution">
    <text evidence="2">The sequence shown here is derived from an EMBL/GenBank/DDBJ whole genome shotgun (WGS) entry which is preliminary data.</text>
</comment>
<dbReference type="InterPro" id="IPR011604">
    <property type="entry name" value="PDDEXK-like_dom_sf"/>
</dbReference>
<accession>A0ABV5J6Z8</accession>
<sequence length="953" mass="111591">MESFLKETARDILTNYPNLSRITVVLPNRRAGLFFNRHLGHLINEPQWMPEVKTVEDLFYELAGQKSADPLTLIFELYKVYTDLKSNPETFDRFYFWGEMILKDFNDLDQFLVDPEKLYGLLEDIKTLEGDISYLTEGQIELIQQFWKSFERDGGPQQEKFVKFWQILLPLYRSYQGALEIAGLGYSGKLYRKVVENLEDIPKPENQYIFVGFNAFTGTEERLIKHYIKQFDAQIYWDLDAYYIQSKVQEAGLFFRDYQKDKIFGPTFPKEMPSHIQSQPPTIKSYVTPLKVSQANLISHILESSGQNEALEETVVILPDEQLLFPVMQQLPSNIDKVNVTMGYPIRNAPVYAFLEAVLELQRYVKLEEGEIKFYHRPVKELLSSVYLRTGQTDFVHDFLTKTQEQNKVYISQQDLYRGGKLFELIFQKLSAQELFGYLETLIKELAEMLVEEKLQRSYLYQCHKQLVRLKEIFKEQKDIEVSLEFFIRLFRQIFREVRLPFEGEPLEGLQVMGVLESRNLDFKKVIIANMNEGSFPPSASLNSLIPFNVRKGFGLPVQEQNDAIYAYTFYRLLHRAEELHMIYATASDQGKVGEKSRYIHQMEVELGIEIPEEVVFTPVDLGSTPEISIPKTPAVKELMDKYLLQEEGKSITAFSPSALNVWLDCRLKFYFQYLANIREQDKVEEEVDAAVFGNLAHYSLENLYKGFIYRKKRRVVEREDFENLKEFVFPAIEKSIRDFYHLSEEKDTRLSGQLAIVRDVLQHYIQELLKMDMSSAPFELISLEKDQHYKTSVPIEVGGRIQNVVIKGIIDRVDRQDGTVRLIDYKSGMDKKEFKGIDSLFERENKNRNKAAMQTMIYGLLYKAKFPDNQLALKPAIYNLREIFGDDFNPYLQLKPEKGPKVEVNDYRDYEVDFERGLKRLFEEIFDPEQPFDQTDDLDKCNYCPYKDICGR</sequence>
<reference evidence="2 3" key="1">
    <citation type="submission" date="2024-09" db="EMBL/GenBank/DDBJ databases">
        <authorList>
            <person name="Sun Q."/>
            <person name="Mori K."/>
        </authorList>
    </citation>
    <scope>NUCLEOTIDE SEQUENCE [LARGE SCALE GENOMIC DNA]</scope>
    <source>
        <strain evidence="2 3">CECT 7682</strain>
    </source>
</reference>
<evidence type="ECO:0000259" key="1">
    <source>
        <dbReference type="Pfam" id="PF12705"/>
    </source>
</evidence>
<name>A0ABV5J6Z8_9BACT</name>
<dbReference type="SUPFAM" id="SSF52980">
    <property type="entry name" value="Restriction endonuclease-like"/>
    <property type="match status" value="1"/>
</dbReference>
<dbReference type="RefSeq" id="WP_290246453.1">
    <property type="nucleotide sequence ID" value="NZ_JAUFQT010000001.1"/>
</dbReference>
<dbReference type="InterPro" id="IPR011335">
    <property type="entry name" value="Restrct_endonuc-II-like"/>
</dbReference>
<dbReference type="EMBL" id="JBHMEW010000059">
    <property type="protein sequence ID" value="MFB9212287.1"/>
    <property type="molecule type" value="Genomic_DNA"/>
</dbReference>
<gene>
    <name evidence="2" type="ORF">ACFFUR_10765</name>
</gene>
<keyword evidence="3" id="KW-1185">Reference proteome</keyword>
<dbReference type="SUPFAM" id="SSF52540">
    <property type="entry name" value="P-loop containing nucleoside triphosphate hydrolases"/>
    <property type="match status" value="1"/>
</dbReference>
<dbReference type="Pfam" id="PF12705">
    <property type="entry name" value="PDDEXK_1"/>
    <property type="match status" value="1"/>
</dbReference>
<dbReference type="Gene3D" id="3.90.320.10">
    <property type="match status" value="1"/>
</dbReference>
<dbReference type="Gene3D" id="3.40.50.300">
    <property type="entry name" value="P-loop containing nucleotide triphosphate hydrolases"/>
    <property type="match status" value="1"/>
</dbReference>
<dbReference type="InterPro" id="IPR038726">
    <property type="entry name" value="PDDEXK_AddAB-type"/>
</dbReference>
<feature type="domain" description="PD-(D/E)XK endonuclease-like" evidence="1">
    <location>
        <begin position="655"/>
        <end position="951"/>
    </location>
</feature>
<proteinExistence type="predicted"/>
<dbReference type="InterPro" id="IPR027417">
    <property type="entry name" value="P-loop_NTPase"/>
</dbReference>
<evidence type="ECO:0000313" key="3">
    <source>
        <dbReference type="Proteomes" id="UP001589654"/>
    </source>
</evidence>